<dbReference type="AlphaFoldDB" id="R7QT41"/>
<organism evidence="1 2">
    <name type="scientific">Chondrus crispus</name>
    <name type="common">Carrageen Irish moss</name>
    <name type="synonym">Polymorpha crispa</name>
    <dbReference type="NCBI Taxonomy" id="2769"/>
    <lineage>
        <taxon>Eukaryota</taxon>
        <taxon>Rhodophyta</taxon>
        <taxon>Florideophyceae</taxon>
        <taxon>Rhodymeniophycidae</taxon>
        <taxon>Gigartinales</taxon>
        <taxon>Gigartinaceae</taxon>
        <taxon>Chondrus</taxon>
    </lineage>
</organism>
<dbReference type="Gene3D" id="1.25.40.10">
    <property type="entry name" value="Tetratricopeptide repeat domain"/>
    <property type="match status" value="1"/>
</dbReference>
<evidence type="ECO:0000313" key="2">
    <source>
        <dbReference type="Proteomes" id="UP000012073"/>
    </source>
</evidence>
<dbReference type="RefSeq" id="XP_005710809.1">
    <property type="nucleotide sequence ID" value="XM_005710752.1"/>
</dbReference>
<dbReference type="KEGG" id="ccp:CHC_T00007232001"/>
<gene>
    <name evidence="1" type="ORF">CHC_T00007232001</name>
</gene>
<dbReference type="OrthoDB" id="3823at2759"/>
<evidence type="ECO:0000313" key="1">
    <source>
        <dbReference type="EMBL" id="CDF40515.1"/>
    </source>
</evidence>
<proteinExistence type="predicted"/>
<dbReference type="GeneID" id="17318524"/>
<dbReference type="EMBL" id="HG002195">
    <property type="protein sequence ID" value="CDF40515.1"/>
    <property type="molecule type" value="Genomic_DNA"/>
</dbReference>
<dbReference type="Proteomes" id="UP000012073">
    <property type="component" value="Unassembled WGS sequence"/>
</dbReference>
<dbReference type="Gramene" id="CDF40515">
    <property type="protein sequence ID" value="CDF40515"/>
    <property type="gene ID" value="CHC_T00007232001"/>
</dbReference>
<protein>
    <submittedName>
        <fullName evidence="1">Uncharacterized protein</fullName>
    </submittedName>
</protein>
<name>R7QT41_CHOCR</name>
<keyword evidence="2" id="KW-1185">Reference proteome</keyword>
<accession>R7QT41</accession>
<sequence length="878" mass="99078">MRKRSHSSTVPSRILPDKDVPLKRLRVLPRKAELTKPEAVPQWLNEAATAFVARTPTLRWTGGFYSWGTWLDDLRQLSVWTTTPENTNIAPPWRILIDACKASRQVRGTAALYAAKSDLVNIIINLVFRKGEEQRLTHVNETAAAERDVMRRVRAVVTRQRRHEALSLTLIRFLDLAFVFSAFKDCRVAGAIALNRSAEQVAADVEAELLFLNRKPSAKEIRDLTNRMEQYMWDNRWLPWYEQVPGVRDDMVIRAREAALAFCKGLPFPQIRFGTGVRGLSRDHLAGSKSMDEWLLLLLDPSQSERWSRLSVIYESAVRDERGEEDPLLEETSRRVLQTVLEPLTELREGLDSAHSKLVDAAPGIIVSQSVNIPGRFTFRQLLELYIHLSMFGEYLHTTYRGRALPSIDEIHTGAVLYEEIRRRVWEVRCVINADKMDTLLTWCLATQELYNGMPALERRISYQQIAVKAAFGSAIIRHAANPNAPFPEPFIMQNDPLSYAAIVAEWDPPLAAKIVDAAVRIGPAIRARFESGHSDGLDLYTYRRVVVCDAARQRSAGDLQAAARTMARLHPVWDVCEPDKAYGPFDMRGVMRLQAAAEEGNFEASAVYGCFLCSLDWIDRRRQCGIPEDMERGIRFICKAVALGDTAAAADLMHLLLSNPTRIDGHIWEMTPQLVWHSVQCLKEAVREEPSMRLFVGYLYSLGATDVPVDCRVAAKAYQCVLESVTSSPRFQAYAANNLGVLRLLNTPGASSALPEANKAFEFIRASASAADPKAESNLGALLCLESSDSYQQLEMAKQTYWQCLSNRDYNNPVTTIQARRDTSEVNVYKMRIAPQLREKFCRELRAEGMVMERYGTVLETETVPYVPQATLAELKP</sequence>
<reference evidence="2" key="1">
    <citation type="journal article" date="2013" name="Proc. Natl. Acad. Sci. U.S.A.">
        <title>Genome structure and metabolic features in the red seaweed Chondrus crispus shed light on evolution of the Archaeplastida.</title>
        <authorList>
            <person name="Collen J."/>
            <person name="Porcel B."/>
            <person name="Carre W."/>
            <person name="Ball S.G."/>
            <person name="Chaparro C."/>
            <person name="Tonon T."/>
            <person name="Barbeyron T."/>
            <person name="Michel G."/>
            <person name="Noel B."/>
            <person name="Valentin K."/>
            <person name="Elias M."/>
            <person name="Artiguenave F."/>
            <person name="Arun A."/>
            <person name="Aury J.M."/>
            <person name="Barbosa-Neto J.F."/>
            <person name="Bothwell J.H."/>
            <person name="Bouget F.Y."/>
            <person name="Brillet L."/>
            <person name="Cabello-Hurtado F."/>
            <person name="Capella-Gutierrez S."/>
            <person name="Charrier B."/>
            <person name="Cladiere L."/>
            <person name="Cock J.M."/>
            <person name="Coelho S.M."/>
            <person name="Colleoni C."/>
            <person name="Czjzek M."/>
            <person name="Da Silva C."/>
            <person name="Delage L."/>
            <person name="Denoeud F."/>
            <person name="Deschamps P."/>
            <person name="Dittami S.M."/>
            <person name="Gabaldon T."/>
            <person name="Gachon C.M."/>
            <person name="Groisillier A."/>
            <person name="Herve C."/>
            <person name="Jabbari K."/>
            <person name="Katinka M."/>
            <person name="Kloareg B."/>
            <person name="Kowalczyk N."/>
            <person name="Labadie K."/>
            <person name="Leblanc C."/>
            <person name="Lopez P.J."/>
            <person name="McLachlan D.H."/>
            <person name="Meslet-Cladiere L."/>
            <person name="Moustafa A."/>
            <person name="Nehr Z."/>
            <person name="Nyvall Collen P."/>
            <person name="Panaud O."/>
            <person name="Partensky F."/>
            <person name="Poulain J."/>
            <person name="Rensing S.A."/>
            <person name="Rousvoal S."/>
            <person name="Samson G."/>
            <person name="Symeonidi A."/>
            <person name="Weissenbach J."/>
            <person name="Zambounis A."/>
            <person name="Wincker P."/>
            <person name="Boyen C."/>
        </authorList>
    </citation>
    <scope>NUCLEOTIDE SEQUENCE [LARGE SCALE GENOMIC DNA]</scope>
    <source>
        <strain evidence="2">cv. Stackhouse</strain>
    </source>
</reference>
<dbReference type="InterPro" id="IPR011990">
    <property type="entry name" value="TPR-like_helical_dom_sf"/>
</dbReference>